<gene>
    <name evidence="1" type="ORF">TCM_012861</name>
</gene>
<protein>
    <submittedName>
        <fullName evidence="1">Uncharacterized protein</fullName>
    </submittedName>
</protein>
<dbReference type="AlphaFoldDB" id="A0A061FUZ0"/>
<dbReference type="InParanoid" id="A0A061FUZ0"/>
<evidence type="ECO:0000313" key="2">
    <source>
        <dbReference type="Proteomes" id="UP000026915"/>
    </source>
</evidence>
<dbReference type="Proteomes" id="UP000026915">
    <property type="component" value="Chromosome 3"/>
</dbReference>
<organism evidence="1 2">
    <name type="scientific">Theobroma cacao</name>
    <name type="common">Cacao</name>
    <name type="synonym">Cocoa</name>
    <dbReference type="NCBI Taxonomy" id="3641"/>
    <lineage>
        <taxon>Eukaryota</taxon>
        <taxon>Viridiplantae</taxon>
        <taxon>Streptophyta</taxon>
        <taxon>Embryophyta</taxon>
        <taxon>Tracheophyta</taxon>
        <taxon>Spermatophyta</taxon>
        <taxon>Magnoliopsida</taxon>
        <taxon>eudicotyledons</taxon>
        <taxon>Gunneridae</taxon>
        <taxon>Pentapetalae</taxon>
        <taxon>rosids</taxon>
        <taxon>malvids</taxon>
        <taxon>Malvales</taxon>
        <taxon>Malvaceae</taxon>
        <taxon>Byttnerioideae</taxon>
        <taxon>Theobroma</taxon>
    </lineage>
</organism>
<dbReference type="EMBL" id="CM001881">
    <property type="protein sequence ID" value="EOY21350.1"/>
    <property type="molecule type" value="Genomic_DNA"/>
</dbReference>
<reference evidence="1 2" key="1">
    <citation type="journal article" date="2013" name="Genome Biol.">
        <title>The genome sequence of the most widely cultivated cacao type and its use to identify candidate genes regulating pod color.</title>
        <authorList>
            <person name="Motamayor J.C."/>
            <person name="Mockaitis K."/>
            <person name="Schmutz J."/>
            <person name="Haiminen N."/>
            <person name="Iii D.L."/>
            <person name="Cornejo O."/>
            <person name="Findley S.D."/>
            <person name="Zheng P."/>
            <person name="Utro F."/>
            <person name="Royaert S."/>
            <person name="Saski C."/>
            <person name="Jenkins J."/>
            <person name="Podicheti R."/>
            <person name="Zhao M."/>
            <person name="Scheffler B.E."/>
            <person name="Stack J.C."/>
            <person name="Feltus F.A."/>
            <person name="Mustiga G.M."/>
            <person name="Amores F."/>
            <person name="Phillips W."/>
            <person name="Marelli J.P."/>
            <person name="May G.D."/>
            <person name="Shapiro H."/>
            <person name="Ma J."/>
            <person name="Bustamante C.D."/>
            <person name="Schnell R.J."/>
            <person name="Main D."/>
            <person name="Gilbert D."/>
            <person name="Parida L."/>
            <person name="Kuhn D.N."/>
        </authorList>
    </citation>
    <scope>NUCLEOTIDE SEQUENCE [LARGE SCALE GENOMIC DNA]</scope>
    <source>
        <strain evidence="2">cv. Matina 1-6</strain>
    </source>
</reference>
<dbReference type="HOGENOM" id="CLU_2836370_0_0_1"/>
<proteinExistence type="predicted"/>
<name>A0A061FUZ0_THECC</name>
<evidence type="ECO:0000313" key="1">
    <source>
        <dbReference type="EMBL" id="EOY21350.1"/>
    </source>
</evidence>
<accession>A0A061FUZ0</accession>
<keyword evidence="2" id="KW-1185">Reference proteome</keyword>
<sequence>MKRGRYGLDGTIPGTSLDGTTWCHPFFLVSNISILPIAIEKAWSLPYGSYLNGYYASGVTTAPPNK</sequence>
<dbReference type="Gramene" id="EOY21350">
    <property type="protein sequence ID" value="EOY21350"/>
    <property type="gene ID" value="TCM_012861"/>
</dbReference>